<comment type="caution">
    <text evidence="2">The sequence shown here is derived from an EMBL/GenBank/DDBJ whole genome shotgun (WGS) entry which is preliminary data.</text>
</comment>
<dbReference type="InterPro" id="IPR031321">
    <property type="entry name" value="UCP012641"/>
</dbReference>
<dbReference type="EMBL" id="JBHUFA010000013">
    <property type="protein sequence ID" value="MFD1697031.1"/>
    <property type="molecule type" value="Genomic_DNA"/>
</dbReference>
<feature type="domain" description="Zinc-ribbon" evidence="1">
    <location>
        <begin position="4"/>
        <end position="37"/>
    </location>
</feature>
<accession>A0ABW4JZS0</accession>
<evidence type="ECO:0000313" key="2">
    <source>
        <dbReference type="EMBL" id="MFD1697031.1"/>
    </source>
</evidence>
<organism evidence="2 3">
    <name type="scientific">Roseibium aestuarii</name>
    <dbReference type="NCBI Taxonomy" id="2600299"/>
    <lineage>
        <taxon>Bacteria</taxon>
        <taxon>Pseudomonadati</taxon>
        <taxon>Pseudomonadota</taxon>
        <taxon>Alphaproteobacteria</taxon>
        <taxon>Hyphomicrobiales</taxon>
        <taxon>Stappiaceae</taxon>
        <taxon>Roseibium</taxon>
    </lineage>
</organism>
<name>A0ABW4JZS0_9HYPH</name>
<dbReference type="Gene3D" id="3.40.390.70">
    <property type="match status" value="1"/>
</dbReference>
<gene>
    <name evidence="2" type="ORF">ACFSC7_16045</name>
</gene>
<reference evidence="3" key="1">
    <citation type="journal article" date="2019" name="Int. J. Syst. Evol. Microbiol.">
        <title>The Global Catalogue of Microorganisms (GCM) 10K type strain sequencing project: providing services to taxonomists for standard genome sequencing and annotation.</title>
        <authorList>
            <consortium name="The Broad Institute Genomics Platform"/>
            <consortium name="The Broad Institute Genome Sequencing Center for Infectious Disease"/>
            <person name="Wu L."/>
            <person name="Ma J."/>
        </authorList>
    </citation>
    <scope>NUCLEOTIDE SEQUENCE [LARGE SCALE GENOMIC DNA]</scope>
    <source>
        <strain evidence="3">JCM 3369</strain>
    </source>
</reference>
<dbReference type="InterPro" id="IPR011201">
    <property type="entry name" value="Zinc-ribbon_6_bact"/>
</dbReference>
<dbReference type="Pfam" id="PF10005">
    <property type="entry name" value="Zn_ribbon_DZR_6"/>
    <property type="match status" value="1"/>
</dbReference>
<keyword evidence="3" id="KW-1185">Reference proteome</keyword>
<evidence type="ECO:0000259" key="1">
    <source>
        <dbReference type="Pfam" id="PF10005"/>
    </source>
</evidence>
<proteinExistence type="predicted"/>
<dbReference type="RefSeq" id="WP_149894169.1">
    <property type="nucleotide sequence ID" value="NZ_JBHUFA010000013.1"/>
</dbReference>
<protein>
    <submittedName>
        <fullName evidence="2">Zinc-binding metallopeptidase</fullName>
    </submittedName>
</protein>
<sequence>MQIFSCPACGGTLYFENTRCACGQAVTFDPDSQQMITGAAPCANHKTIACNWPAEQDGLCRSCAMTRTVPDLATAENTELWATTEAAKRWMLANLARWGWFTRADPGPRPTFEMLSEQTRQGEAQVVMGHAEGLITINVTEASEATRAERRETLGELYRTMLGHMRHEMAHFLHKRLMQEGAFAAAFRQSFGDERADYAAALEQHYANPRPADDSHITSYATSHPHEDWAETTAHLLHLTDLLDSVAATGLALPEGPPAGYDAYAESDADHLLTLAIHISLALNHVNRAMDLPDVYPFILAPGVREKLGFVHHWLRRGDPARTDDQTPAGAAS</sequence>
<evidence type="ECO:0000313" key="3">
    <source>
        <dbReference type="Proteomes" id="UP001597327"/>
    </source>
</evidence>
<dbReference type="SUPFAM" id="SSF55486">
    <property type="entry name" value="Metalloproteases ('zincins'), catalytic domain"/>
    <property type="match status" value="1"/>
</dbReference>
<dbReference type="Proteomes" id="UP001597327">
    <property type="component" value="Unassembled WGS sequence"/>
</dbReference>
<dbReference type="PIRSF" id="PIRSF012641">
    <property type="entry name" value="UCP012641"/>
    <property type="match status" value="1"/>
</dbReference>
<dbReference type="Pfam" id="PF15887">
    <property type="entry name" value="Peptidase_Mx"/>
    <property type="match status" value="1"/>
</dbReference>